<sequence length="22" mass="2672">MLQCTSSFFKNKRKMQLFSCFP</sequence>
<name>A0A0K2TWJ3_LEPSM</name>
<dbReference type="EMBL" id="HACA01013042">
    <property type="protein sequence ID" value="CDW30403.1"/>
    <property type="molecule type" value="Transcribed_RNA"/>
</dbReference>
<protein>
    <submittedName>
        <fullName evidence="1">Uncharacterized protein</fullName>
    </submittedName>
</protein>
<evidence type="ECO:0000313" key="1">
    <source>
        <dbReference type="EMBL" id="CDW30403.1"/>
    </source>
</evidence>
<dbReference type="AlphaFoldDB" id="A0A0K2TWJ3"/>
<accession>A0A0K2TWJ3</accession>
<reference evidence="1" key="1">
    <citation type="submission" date="2014-05" db="EMBL/GenBank/DDBJ databases">
        <authorList>
            <person name="Chronopoulou M."/>
        </authorList>
    </citation>
    <scope>NUCLEOTIDE SEQUENCE</scope>
    <source>
        <tissue evidence="1">Whole organism</tissue>
    </source>
</reference>
<organism evidence="1">
    <name type="scientific">Lepeophtheirus salmonis</name>
    <name type="common">Salmon louse</name>
    <name type="synonym">Caligus salmonis</name>
    <dbReference type="NCBI Taxonomy" id="72036"/>
    <lineage>
        <taxon>Eukaryota</taxon>
        <taxon>Metazoa</taxon>
        <taxon>Ecdysozoa</taxon>
        <taxon>Arthropoda</taxon>
        <taxon>Crustacea</taxon>
        <taxon>Multicrustacea</taxon>
        <taxon>Hexanauplia</taxon>
        <taxon>Copepoda</taxon>
        <taxon>Siphonostomatoida</taxon>
        <taxon>Caligidae</taxon>
        <taxon>Lepeophtheirus</taxon>
    </lineage>
</organism>
<proteinExistence type="predicted"/>